<dbReference type="Proteomes" id="UP000886725">
    <property type="component" value="Unassembled WGS sequence"/>
</dbReference>
<keyword evidence="1" id="KW-1133">Transmembrane helix</keyword>
<feature type="transmembrane region" description="Helical" evidence="1">
    <location>
        <begin position="126"/>
        <end position="146"/>
    </location>
</feature>
<keyword evidence="1" id="KW-0812">Transmembrane</keyword>
<keyword evidence="1" id="KW-0472">Membrane</keyword>
<feature type="transmembrane region" description="Helical" evidence="1">
    <location>
        <begin position="99"/>
        <end position="120"/>
    </location>
</feature>
<feature type="transmembrane region" description="Helical" evidence="1">
    <location>
        <begin position="10"/>
        <end position="27"/>
    </location>
</feature>
<feature type="transmembrane region" description="Helical" evidence="1">
    <location>
        <begin position="357"/>
        <end position="375"/>
    </location>
</feature>
<feature type="transmembrane region" description="Helical" evidence="1">
    <location>
        <begin position="318"/>
        <end position="337"/>
    </location>
</feature>
<evidence type="ECO:0008006" key="4">
    <source>
        <dbReference type="Google" id="ProtNLM"/>
    </source>
</evidence>
<dbReference type="EMBL" id="DVFU01000101">
    <property type="protein sequence ID" value="HIQ65125.1"/>
    <property type="molecule type" value="Genomic_DNA"/>
</dbReference>
<proteinExistence type="predicted"/>
<feature type="transmembrane region" description="Helical" evidence="1">
    <location>
        <begin position="158"/>
        <end position="175"/>
    </location>
</feature>
<feature type="transmembrane region" description="Helical" evidence="1">
    <location>
        <begin position="228"/>
        <end position="247"/>
    </location>
</feature>
<evidence type="ECO:0000313" key="3">
    <source>
        <dbReference type="Proteomes" id="UP000886725"/>
    </source>
</evidence>
<feature type="transmembrane region" description="Helical" evidence="1">
    <location>
        <begin position="382"/>
        <end position="399"/>
    </location>
</feature>
<organism evidence="2 3">
    <name type="scientific">Candidatus Faecenecus gallistercoris</name>
    <dbReference type="NCBI Taxonomy" id="2840793"/>
    <lineage>
        <taxon>Bacteria</taxon>
        <taxon>Bacillati</taxon>
        <taxon>Bacillota</taxon>
        <taxon>Bacillota incertae sedis</taxon>
        <taxon>Candidatus Faecenecus</taxon>
    </lineage>
</organism>
<reference evidence="2" key="1">
    <citation type="submission" date="2020-10" db="EMBL/GenBank/DDBJ databases">
        <authorList>
            <person name="Gilroy R."/>
        </authorList>
    </citation>
    <scope>NUCLEOTIDE SEQUENCE</scope>
    <source>
        <strain evidence="2">CHK165-10780</strain>
    </source>
</reference>
<name>A0A9D0Z093_9FIRM</name>
<gene>
    <name evidence="2" type="ORF">IAC85_05240</name>
</gene>
<comment type="caution">
    <text evidence="2">The sequence shown here is derived from an EMBL/GenBank/DDBJ whole genome shotgun (WGS) entry which is preliminary data.</text>
</comment>
<protein>
    <recommendedName>
        <fullName evidence="4">Membrane protein 6-pyruvoyl-tetrahydropterin synthase-related domain-containing protein</fullName>
    </recommendedName>
</protein>
<evidence type="ECO:0000313" key="2">
    <source>
        <dbReference type="EMBL" id="HIQ65125.1"/>
    </source>
</evidence>
<reference evidence="2" key="2">
    <citation type="journal article" date="2021" name="PeerJ">
        <title>Extensive microbial diversity within the chicken gut microbiome revealed by metagenomics and culture.</title>
        <authorList>
            <person name="Gilroy R."/>
            <person name="Ravi A."/>
            <person name="Getino M."/>
            <person name="Pursley I."/>
            <person name="Horton D.L."/>
            <person name="Alikhan N.F."/>
            <person name="Baker D."/>
            <person name="Gharbi K."/>
            <person name="Hall N."/>
            <person name="Watson M."/>
            <person name="Adriaenssens E.M."/>
            <person name="Foster-Nyarko E."/>
            <person name="Jarju S."/>
            <person name="Secka A."/>
            <person name="Antonio M."/>
            <person name="Oren A."/>
            <person name="Chaudhuri R.R."/>
            <person name="La Ragione R."/>
            <person name="Hildebrand F."/>
            <person name="Pallen M.J."/>
        </authorList>
    </citation>
    <scope>NUCLEOTIDE SEQUENCE</scope>
    <source>
        <strain evidence="2">CHK165-10780</strain>
    </source>
</reference>
<feature type="transmembrane region" description="Helical" evidence="1">
    <location>
        <begin position="187"/>
        <end position="216"/>
    </location>
</feature>
<dbReference type="AlphaFoldDB" id="A0A9D0Z093"/>
<accession>A0A9D0Z093</accession>
<feature type="transmembrane region" description="Helical" evidence="1">
    <location>
        <begin position="292"/>
        <end position="311"/>
    </location>
</feature>
<evidence type="ECO:0000256" key="1">
    <source>
        <dbReference type="SAM" id="Phobius"/>
    </source>
</evidence>
<feature type="transmembrane region" description="Helical" evidence="1">
    <location>
        <begin position="528"/>
        <end position="550"/>
    </location>
</feature>
<sequence>MKKKLWEHKWALLGIVIFSIISMLPLLCNTHRLGHDTNFHTSNATVIESYISLDDPFPALISPRIANNLGYGINLFYPSLPHTILAYTYRIGKIFNPSILDSLAVLYTLITILSSCFVYWIGMKLFHSKTLSFVAATAFIFFPYRIGDIVVRGALNEVFVFLFMPMILLGLIYLLEKRYREFFCFFVIGYTGLFLSHLVIAMYFTIFLIPFFLVFMRKLFTREVFPKLLLAVGIVTLLVLPFFVTVIEHNLFGNYVVYADGEMAGLDYMEYYSMDLGQYFNPDIDYAWEVPMFLNIFTVIGFVLSFLFYLVKPQRNRLFFFFFLLSFLCFLFSLKNFPWQNIPEIFYMIQFPWRMQTILAISMSLLVPLFLIYIQNPDLRKYSAYLVIACIFISSISYLNNLYENYYTTTDVVEDNLAMGHSEEYLPVHTKNNIDYYYGRNGDVIVLEGDATVDVLESDVPDLTFTVTDNAGTVTLELPRLYYLGYHLGSENGDSLELFENERGFLTVRISGNGTFTLTYPGTTAHQIASYLQLFTILGIFLTPIISNVFPFRKKKLVNRNVN</sequence>